<evidence type="ECO:0000259" key="1">
    <source>
        <dbReference type="PROSITE" id="PS51186"/>
    </source>
</evidence>
<evidence type="ECO:0000313" key="2">
    <source>
        <dbReference type="EMBL" id="EHO16688.1"/>
    </source>
</evidence>
<dbReference type="InterPro" id="IPR000182">
    <property type="entry name" value="GNAT_dom"/>
</dbReference>
<keyword evidence="3" id="KW-1185">Reference proteome</keyword>
<dbReference type="Pfam" id="PF00583">
    <property type="entry name" value="Acetyltransf_1"/>
    <property type="match status" value="1"/>
</dbReference>
<dbReference type="RefSeq" id="WP_009533219.1">
    <property type="nucleotide sequence ID" value="NZ_JH590863.1"/>
</dbReference>
<dbReference type="CDD" id="cd04301">
    <property type="entry name" value="NAT_SF"/>
    <property type="match status" value="1"/>
</dbReference>
<dbReference type="Gene3D" id="3.40.630.30">
    <property type="match status" value="1"/>
</dbReference>
<name>A0AA36Y4R9_9FIRM</name>
<organism evidence="2 3">
    <name type="scientific">Stomatobaculum longum</name>
    <dbReference type="NCBI Taxonomy" id="796942"/>
    <lineage>
        <taxon>Bacteria</taxon>
        <taxon>Bacillati</taxon>
        <taxon>Bacillota</taxon>
        <taxon>Clostridia</taxon>
        <taxon>Lachnospirales</taxon>
        <taxon>Lachnospiraceae</taxon>
        <taxon>Stomatobaculum</taxon>
    </lineage>
</organism>
<dbReference type="PROSITE" id="PS51186">
    <property type="entry name" value="GNAT"/>
    <property type="match status" value="1"/>
</dbReference>
<dbReference type="SUPFAM" id="SSF55729">
    <property type="entry name" value="Acyl-CoA N-acyltransferases (Nat)"/>
    <property type="match status" value="1"/>
</dbReference>
<protein>
    <recommendedName>
        <fullName evidence="1">N-acetyltransferase domain-containing protein</fullName>
    </recommendedName>
</protein>
<dbReference type="EMBL" id="AGEL01000007">
    <property type="protein sequence ID" value="EHO16688.1"/>
    <property type="molecule type" value="Genomic_DNA"/>
</dbReference>
<proteinExistence type="predicted"/>
<dbReference type="InterPro" id="IPR016181">
    <property type="entry name" value="Acyl_CoA_acyltransferase"/>
</dbReference>
<comment type="caution">
    <text evidence="2">The sequence shown here is derived from an EMBL/GenBank/DDBJ whole genome shotgun (WGS) entry which is preliminary data.</text>
</comment>
<sequence length="89" mass="10066">MLTYREFGAECLPEVQEIYAACGWTSYLGDEEKLRRALGRSLFLLGAFEDGALVGFVRCVGDGEHILYVQDLIVRPALQRRGIGRELMR</sequence>
<reference evidence="2 3" key="1">
    <citation type="submission" date="2011-10" db="EMBL/GenBank/DDBJ databases">
        <title>The Genome Sequence of Lachnospiraceae bacterium ACC2.</title>
        <authorList>
            <consortium name="The Broad Institute Genome Sequencing Platform"/>
            <person name="Earl A."/>
            <person name="Ward D."/>
            <person name="Feldgarden M."/>
            <person name="Gevers D."/>
            <person name="Sizova M."/>
            <person name="Hazen A."/>
            <person name="Epstein S."/>
            <person name="Young S.K."/>
            <person name="Zeng Q."/>
            <person name="Gargeya S."/>
            <person name="Fitzgerald M."/>
            <person name="Haas B."/>
            <person name="Abouelleil A."/>
            <person name="Alvarado L."/>
            <person name="Arachchi H.M."/>
            <person name="Berlin A."/>
            <person name="Brown A."/>
            <person name="Chapman S.B."/>
            <person name="Chen Z."/>
            <person name="Dunbar C."/>
            <person name="Freedman E."/>
            <person name="Gearin G."/>
            <person name="Goldberg J."/>
            <person name="Griggs A."/>
            <person name="Gujja S."/>
            <person name="Heiman D."/>
            <person name="Howarth C."/>
            <person name="Larson L."/>
            <person name="Lui A."/>
            <person name="MacDonald P.J.P."/>
            <person name="Montmayeur A."/>
            <person name="Murphy C."/>
            <person name="Neiman D."/>
            <person name="Pearson M."/>
            <person name="Priest M."/>
            <person name="Roberts A."/>
            <person name="Saif S."/>
            <person name="Shea T."/>
            <person name="Shenoy N."/>
            <person name="Sisk P."/>
            <person name="Stolte C."/>
            <person name="Sykes S."/>
            <person name="Wortman J."/>
            <person name="Nusbaum C."/>
            <person name="Birren B."/>
        </authorList>
    </citation>
    <scope>NUCLEOTIDE SEQUENCE [LARGE SCALE GENOMIC DNA]</scope>
    <source>
        <strain evidence="2 3">ACC2</strain>
    </source>
</reference>
<feature type="domain" description="N-acetyltransferase" evidence="1">
    <location>
        <begin position="2"/>
        <end position="89"/>
    </location>
</feature>
<accession>A0AA36Y4R9</accession>
<dbReference type="GO" id="GO:0016747">
    <property type="term" value="F:acyltransferase activity, transferring groups other than amino-acyl groups"/>
    <property type="evidence" value="ECO:0007669"/>
    <property type="project" value="InterPro"/>
</dbReference>
<evidence type="ECO:0000313" key="3">
    <source>
        <dbReference type="Proteomes" id="UP000018466"/>
    </source>
</evidence>
<dbReference type="GeneID" id="86941910"/>
<gene>
    <name evidence="2" type="ORF">HMPREF9623_01387</name>
</gene>
<dbReference type="AlphaFoldDB" id="A0AA36Y4R9"/>
<dbReference type="Proteomes" id="UP000018466">
    <property type="component" value="Unassembled WGS sequence"/>
</dbReference>